<dbReference type="InterPro" id="IPR011263">
    <property type="entry name" value="DNA-dir_RNA_pol_RpoA/D/Rpb3"/>
</dbReference>
<dbReference type="GeneID" id="22159232"/>
<evidence type="ECO:0000256" key="3">
    <source>
        <dbReference type="ARBA" id="ARBA00022478"/>
    </source>
</evidence>
<dbReference type="Gene3D" id="2.170.120.12">
    <property type="entry name" value="DNA-directed RNA polymerase, insert domain"/>
    <property type="match status" value="1"/>
</dbReference>
<keyword evidence="4 8" id="KW-0808">Transferase</keyword>
<dbReference type="CDD" id="cd06928">
    <property type="entry name" value="RNAP_alpha_NTD"/>
    <property type="match status" value="1"/>
</dbReference>
<dbReference type="GO" id="GO:0046983">
    <property type="term" value="F:protein dimerization activity"/>
    <property type="evidence" value="ECO:0007669"/>
    <property type="project" value="InterPro"/>
</dbReference>
<feature type="domain" description="DNA-directed RNA polymerase RpoA/D/Rpb3-type" evidence="9">
    <location>
        <begin position="20"/>
        <end position="417"/>
    </location>
</feature>
<dbReference type="SMART" id="SM00662">
    <property type="entry name" value="RPOLD"/>
    <property type="match status" value="1"/>
</dbReference>
<dbReference type="GO" id="GO:0006351">
    <property type="term" value="P:DNA-templated transcription"/>
    <property type="evidence" value="ECO:0007669"/>
    <property type="project" value="UniProtKB-UniRule"/>
</dbReference>
<dbReference type="Gene3D" id="3.30.1360.10">
    <property type="entry name" value="RNA polymerase, RBP11-like subunit"/>
    <property type="match status" value="1"/>
</dbReference>
<feature type="region of interest" description="Alpha N-terminal domain (alpha-NTD)" evidence="8">
    <location>
        <begin position="1"/>
        <end position="430"/>
    </location>
</feature>
<dbReference type="Pfam" id="PF01000">
    <property type="entry name" value="RNA_pol_A_bac"/>
    <property type="match status" value="1"/>
</dbReference>
<name>A0A097KLD8_9CHLO</name>
<evidence type="ECO:0000256" key="4">
    <source>
        <dbReference type="ARBA" id="ARBA00022679"/>
    </source>
</evidence>
<evidence type="ECO:0000256" key="5">
    <source>
        <dbReference type="ARBA" id="ARBA00022695"/>
    </source>
</evidence>
<comment type="subcellular location">
    <subcellularLocation>
        <location evidence="8">Plastid</location>
        <location evidence="8">Chloroplast</location>
    </subcellularLocation>
</comment>
<gene>
    <name evidence="8 10" type="primary">rpoA</name>
</gene>
<keyword evidence="10" id="KW-0934">Plastid</keyword>
<dbReference type="EMBL" id="KM462868">
    <property type="protein sequence ID" value="AIT94015.1"/>
    <property type="molecule type" value="Genomic_DNA"/>
</dbReference>
<protein>
    <recommendedName>
        <fullName evidence="8">DNA-directed RNA polymerase subunit alpha</fullName>
        <shortName evidence="8">PEP</shortName>
        <ecNumber evidence="8">2.7.7.6</ecNumber>
    </recommendedName>
    <alternativeName>
        <fullName evidence="8">Plastid-encoded RNA polymerase subunit alpha</fullName>
        <shortName evidence="8">RNA polymerase subunit alpha</shortName>
    </alternativeName>
</protein>
<dbReference type="GO" id="GO:0003899">
    <property type="term" value="F:DNA-directed RNA polymerase activity"/>
    <property type="evidence" value="ECO:0007669"/>
    <property type="project" value="UniProtKB-UniRule"/>
</dbReference>
<dbReference type="InterPro" id="IPR036603">
    <property type="entry name" value="RBP11-like"/>
</dbReference>
<reference evidence="10" key="1">
    <citation type="journal article" date="2014" name="BMC Evol. Biol.">
        <title>Chloroplast phylogenomic analysis resolves deep-level relationships within the green algal class Trebouxiophyceae.</title>
        <authorList>
            <person name="Lemieux C."/>
            <person name="Otis C."/>
            <person name="Turmel M."/>
        </authorList>
    </citation>
    <scope>NUCLEOTIDE SEQUENCE</scope>
</reference>
<comment type="subunit">
    <text evidence="8">In plastids the minimal PEP RNA polymerase catalytic core is composed of four subunits: alpha, beta, beta', and beta''. When a (nuclear-encoded) sigma factor is associated with the core the holoenzyme is formed, which can initiate transcription.</text>
</comment>
<dbReference type="GO" id="GO:0000428">
    <property type="term" value="C:DNA-directed RNA polymerase complex"/>
    <property type="evidence" value="ECO:0007669"/>
    <property type="project" value="UniProtKB-KW"/>
</dbReference>
<dbReference type="SUPFAM" id="SSF56553">
    <property type="entry name" value="Insert subdomain of RNA polymerase alpha subunit"/>
    <property type="match status" value="1"/>
</dbReference>
<feature type="region of interest" description="Alpha C-terminal domain (alpha-CTD)" evidence="8">
    <location>
        <begin position="457"/>
        <end position="543"/>
    </location>
</feature>
<dbReference type="SUPFAM" id="SSF55257">
    <property type="entry name" value="RBP11-like subunits of RNA polymerase"/>
    <property type="match status" value="1"/>
</dbReference>
<evidence type="ECO:0000256" key="7">
    <source>
        <dbReference type="ARBA" id="ARBA00048552"/>
    </source>
</evidence>
<comment type="domain">
    <text evidence="8">The N-terminal domain is essential for RNAP assembly and basal transcription, whereas the C-terminal domain is involved in interaction with transcriptional regulators and with upstream promoter elements.</text>
</comment>
<sequence length="543" mass="60686">MEHLLLSCIESRVENNRSFYGRFQLGPFDLGQGLTVATALRRTLLSELTGLAITAVAIRGASHEYSTLCGVRESVLDILLNLKQIVFSLVDSELENDSFYNLSNKQSLAESQIGFLKVYGPGIVKASDIKLPSAIQCVDPDQYIATLASNGTLEIRFIISEGKNYIIQTTSPSELSSPLSQQHFSNRSLNLVSFTDPTVLQTPQSNFLEKTKNPIKDKVSIKEENKNLKHLKVENFNADSVVQIQTLRNLNETSMNAQAVNSNSISKSKELDPNSAFASTKGLTLNEQGYETSLNYKGVAQSLNTAKKVVPISGIAKNKFISKTNVAESNLFSKRDSIKKSSTEFLKIDKMTNVLLIDAVFMPVNRVNFLLENDDESIELKEKVILEIWTNGSIHPRKAIHEATSAIIRILLPFQELNSFQSFILNSNLKTQQNSQDISRRREFYSNKKKVKFAAKKDNLAIKKNRAFIDIGNLELSLRPYTCLKRANINTVNDLLQYSSDELLLLKNFGKRSLEEVETTLAQLGLKLGKANSNQLLPKNIIQ</sequence>
<dbReference type="SUPFAM" id="SSF47789">
    <property type="entry name" value="C-terminal domain of RNA polymerase alpha subunit"/>
    <property type="match status" value="1"/>
</dbReference>
<geneLocation type="chloroplast" evidence="10"/>
<dbReference type="InterPro" id="IPR011773">
    <property type="entry name" value="DNA-dir_RpoA"/>
</dbReference>
<dbReference type="AlphaFoldDB" id="A0A097KLD8"/>
<dbReference type="GO" id="GO:0009507">
    <property type="term" value="C:chloroplast"/>
    <property type="evidence" value="ECO:0007669"/>
    <property type="project" value="UniProtKB-SubCell"/>
</dbReference>
<evidence type="ECO:0000259" key="9">
    <source>
        <dbReference type="SMART" id="SM00662"/>
    </source>
</evidence>
<dbReference type="EC" id="2.7.7.6" evidence="8"/>
<dbReference type="HAMAP" id="MF_00059">
    <property type="entry name" value="RNApol_bact_RpoA"/>
    <property type="match status" value="1"/>
</dbReference>
<proteinExistence type="inferred from homology"/>
<accession>A0A097KLD8</accession>
<comment type="function">
    <text evidence="1 8">DNA-dependent RNA polymerase catalyzes the transcription of DNA into RNA using the four ribonucleoside triphosphates as substrates.</text>
</comment>
<evidence type="ECO:0000256" key="1">
    <source>
        <dbReference type="ARBA" id="ARBA00004026"/>
    </source>
</evidence>
<dbReference type="GO" id="GO:0003677">
    <property type="term" value="F:DNA binding"/>
    <property type="evidence" value="ECO:0007669"/>
    <property type="project" value="UniProtKB-UniRule"/>
</dbReference>
<keyword evidence="6 8" id="KW-0804">Transcription</keyword>
<evidence type="ECO:0000313" key="10">
    <source>
        <dbReference type="EMBL" id="AIT94015.1"/>
    </source>
</evidence>
<keyword evidence="3 8" id="KW-0240">DNA-directed RNA polymerase</keyword>
<evidence type="ECO:0000256" key="2">
    <source>
        <dbReference type="ARBA" id="ARBA00007123"/>
    </source>
</evidence>
<dbReference type="InterPro" id="IPR036643">
    <property type="entry name" value="RNApol_insert_sf"/>
</dbReference>
<keyword evidence="10" id="KW-0150">Chloroplast</keyword>
<evidence type="ECO:0000256" key="6">
    <source>
        <dbReference type="ARBA" id="ARBA00023163"/>
    </source>
</evidence>
<comment type="catalytic activity">
    <reaction evidence="7 8">
        <text>RNA(n) + a ribonucleoside 5'-triphosphate = RNA(n+1) + diphosphate</text>
        <dbReference type="Rhea" id="RHEA:21248"/>
        <dbReference type="Rhea" id="RHEA-COMP:14527"/>
        <dbReference type="Rhea" id="RHEA-COMP:17342"/>
        <dbReference type="ChEBI" id="CHEBI:33019"/>
        <dbReference type="ChEBI" id="CHEBI:61557"/>
        <dbReference type="ChEBI" id="CHEBI:140395"/>
        <dbReference type="EC" id="2.7.7.6"/>
    </reaction>
</comment>
<comment type="similarity">
    <text evidence="2 8">Belongs to the RNA polymerase alpha chain family.</text>
</comment>
<evidence type="ECO:0000256" key="8">
    <source>
        <dbReference type="HAMAP-Rule" id="MF_00059"/>
    </source>
</evidence>
<organism evidence="10">
    <name type="scientific">Koliella longiseta</name>
    <dbReference type="NCBI Taxonomy" id="33092"/>
    <lineage>
        <taxon>Eukaryota</taxon>
        <taxon>Viridiplantae</taxon>
        <taxon>Chlorophyta</taxon>
        <taxon>core chlorophytes</taxon>
        <taxon>Trebouxiophyceae</taxon>
        <taxon>Prasiolales</taxon>
        <taxon>Koliellaceae</taxon>
        <taxon>Koliella</taxon>
    </lineage>
</organism>
<dbReference type="Pfam" id="PF01193">
    <property type="entry name" value="RNA_pol_L"/>
    <property type="match status" value="1"/>
</dbReference>
<dbReference type="Gene3D" id="1.10.150.20">
    <property type="entry name" value="5' to 3' exonuclease, C-terminal subdomain"/>
    <property type="match status" value="1"/>
</dbReference>
<dbReference type="InterPro" id="IPR011260">
    <property type="entry name" value="RNAP_asu_C"/>
</dbReference>
<dbReference type="InterPro" id="IPR011262">
    <property type="entry name" value="DNA-dir_RNA_pol_insert"/>
</dbReference>
<dbReference type="Pfam" id="PF03118">
    <property type="entry name" value="RNA_pol_A_CTD"/>
    <property type="match status" value="1"/>
</dbReference>
<dbReference type="RefSeq" id="YP_009105351.1">
    <property type="nucleotide sequence ID" value="NC_025531.1"/>
</dbReference>
<keyword evidence="5 8" id="KW-0548">Nucleotidyltransferase</keyword>